<name>A0A812QIS0_9DINO</name>
<protein>
    <submittedName>
        <fullName evidence="2">Uncharacterized protein</fullName>
    </submittedName>
</protein>
<feature type="region of interest" description="Disordered" evidence="1">
    <location>
        <begin position="1"/>
        <end position="39"/>
    </location>
</feature>
<proteinExistence type="predicted"/>
<keyword evidence="3" id="KW-1185">Reference proteome</keyword>
<organism evidence="2 3">
    <name type="scientific">Symbiodinium natans</name>
    <dbReference type="NCBI Taxonomy" id="878477"/>
    <lineage>
        <taxon>Eukaryota</taxon>
        <taxon>Sar</taxon>
        <taxon>Alveolata</taxon>
        <taxon>Dinophyceae</taxon>
        <taxon>Suessiales</taxon>
        <taxon>Symbiodiniaceae</taxon>
        <taxon>Symbiodinium</taxon>
    </lineage>
</organism>
<evidence type="ECO:0000313" key="3">
    <source>
        <dbReference type="Proteomes" id="UP000604046"/>
    </source>
</evidence>
<comment type="caution">
    <text evidence="2">The sequence shown here is derived from an EMBL/GenBank/DDBJ whole genome shotgun (WGS) entry which is preliminary data.</text>
</comment>
<dbReference type="AlphaFoldDB" id="A0A812QIS0"/>
<gene>
    <name evidence="2" type="ORF">SNAT2548_LOCUS20742</name>
</gene>
<reference evidence="2" key="1">
    <citation type="submission" date="2021-02" db="EMBL/GenBank/DDBJ databases">
        <authorList>
            <person name="Dougan E. K."/>
            <person name="Rhodes N."/>
            <person name="Thang M."/>
            <person name="Chan C."/>
        </authorList>
    </citation>
    <scope>NUCLEOTIDE SEQUENCE</scope>
</reference>
<sequence>MAPSKCTRQPVARPRQTRPPIGPATGGASNSRPSSNYYGQRRVAEPAHGYHRAAWTGYAGYAPPCAAPQWPMTQPVSPGILHRASEPALELPAHAKAVLETHSRKLEDQKQKLCPVGQRVFSALRNAMSQAASEQWVEFERAFRQHLARCRLGLPSLERVASGQWSCSLAGRDFLVSLRTEVLADGQEANDFLARLKQEARRVRGTLFEHGAWWMKSLVQGLASKEDFLKQCRVAWPQGCAGLSRSSGREDACEWCGCSKASSHLAGSHLCRVMAQFCCESCSSKWWSVQARFDPQQERVLGQKCKFCELHGLVLAWCFSEPQDVLNSGTKYHRSDLCEACGRFGNCQGAFFEPFIMSAAIELLARKPWWYTSGGALLAQAGPFFVTMLPHVVSTA</sequence>
<evidence type="ECO:0000256" key="1">
    <source>
        <dbReference type="SAM" id="MobiDB-lite"/>
    </source>
</evidence>
<dbReference type="Proteomes" id="UP000604046">
    <property type="component" value="Unassembled WGS sequence"/>
</dbReference>
<evidence type="ECO:0000313" key="2">
    <source>
        <dbReference type="EMBL" id="CAE7379928.1"/>
    </source>
</evidence>
<accession>A0A812QIS0</accession>
<feature type="compositionally biased region" description="Polar residues" evidence="1">
    <location>
        <begin position="27"/>
        <end position="38"/>
    </location>
</feature>
<dbReference type="EMBL" id="CAJNDS010002221">
    <property type="protein sequence ID" value="CAE7379928.1"/>
    <property type="molecule type" value="Genomic_DNA"/>
</dbReference>